<evidence type="ECO:0000313" key="4">
    <source>
        <dbReference type="Proteomes" id="UP000826651"/>
    </source>
</evidence>
<organism evidence="3 4">
    <name type="scientific">Occultella gossypii</name>
    <dbReference type="NCBI Taxonomy" id="2800820"/>
    <lineage>
        <taxon>Bacteria</taxon>
        <taxon>Bacillati</taxon>
        <taxon>Actinomycetota</taxon>
        <taxon>Actinomycetes</taxon>
        <taxon>Micrococcales</taxon>
        <taxon>Ruaniaceae</taxon>
        <taxon>Occultella</taxon>
    </lineage>
</organism>
<dbReference type="Proteomes" id="UP000826651">
    <property type="component" value="Unassembled WGS sequence"/>
</dbReference>
<dbReference type="Pfam" id="PF01636">
    <property type="entry name" value="APH"/>
    <property type="match status" value="1"/>
</dbReference>
<feature type="region of interest" description="Disordered" evidence="1">
    <location>
        <begin position="1"/>
        <end position="22"/>
    </location>
</feature>
<accession>A0ABS7S4Q4</accession>
<dbReference type="SUPFAM" id="SSF56112">
    <property type="entry name" value="Protein kinase-like (PK-like)"/>
    <property type="match status" value="1"/>
</dbReference>
<reference evidence="3 4" key="1">
    <citation type="submission" date="2021-04" db="EMBL/GenBank/DDBJ databases">
        <title>Ruania sp. nov., isolated from sandy soil of mangrove forest.</title>
        <authorList>
            <person name="Ge X."/>
            <person name="Huang R."/>
            <person name="Liu W."/>
        </authorList>
    </citation>
    <scope>NUCLEOTIDE SEQUENCE [LARGE SCALE GENOMIC DNA]</scope>
    <source>
        <strain evidence="3 4">N2-46</strain>
    </source>
</reference>
<evidence type="ECO:0000259" key="2">
    <source>
        <dbReference type="Pfam" id="PF01636"/>
    </source>
</evidence>
<proteinExistence type="predicted"/>
<evidence type="ECO:0000313" key="3">
    <source>
        <dbReference type="EMBL" id="MBZ2195331.1"/>
    </source>
</evidence>
<dbReference type="Gene3D" id="3.90.1200.10">
    <property type="match status" value="1"/>
</dbReference>
<feature type="domain" description="Aminoglycoside phosphotransferase" evidence="2">
    <location>
        <begin position="129"/>
        <end position="184"/>
    </location>
</feature>
<evidence type="ECO:0000256" key="1">
    <source>
        <dbReference type="SAM" id="MobiDB-lite"/>
    </source>
</evidence>
<dbReference type="InterPro" id="IPR051678">
    <property type="entry name" value="AGP_Transferase"/>
</dbReference>
<sequence>MQAILDGDGAMVRESAEPEQPLTGGMVNTVVRVGDTVRRTAGPWTPAVHAVLEHLERVGFDRAPRALGLDDQGREVLSFLPGTPADRPWPEVLRTGDGLRQLAEMVADLAVALASFEAPPDAVWRSGGVPRDGRRVLRHGDLGPWNTLWDGDRLVGLIDWDFLEPAPELWDFAQLAWFAVPLRPEPKGWRTCGFAEEPDHLARLELIADHAGVSAADLAATLLDLQACDRDRMLTWGRAGIHPYDSFLERGLVAEIEAESRWLRDQLRLA</sequence>
<keyword evidence="4" id="KW-1185">Reference proteome</keyword>
<dbReference type="PANTHER" id="PTHR21310:SF15">
    <property type="entry name" value="AMINOGLYCOSIDE PHOSPHOTRANSFERASE DOMAIN-CONTAINING PROTEIN"/>
    <property type="match status" value="1"/>
</dbReference>
<protein>
    <submittedName>
        <fullName evidence="3">Aminoglycoside phosphotransferase family protein</fullName>
    </submittedName>
</protein>
<dbReference type="InterPro" id="IPR011009">
    <property type="entry name" value="Kinase-like_dom_sf"/>
</dbReference>
<dbReference type="PANTHER" id="PTHR21310">
    <property type="entry name" value="AMINOGLYCOSIDE PHOSPHOTRANSFERASE-RELATED-RELATED"/>
    <property type="match status" value="1"/>
</dbReference>
<dbReference type="EMBL" id="JAGSHT010000003">
    <property type="protein sequence ID" value="MBZ2195331.1"/>
    <property type="molecule type" value="Genomic_DNA"/>
</dbReference>
<gene>
    <name evidence="3" type="ORF">KCQ71_04140</name>
</gene>
<dbReference type="RefSeq" id="WP_223403126.1">
    <property type="nucleotide sequence ID" value="NZ_JAGSHT010000003.1"/>
</dbReference>
<comment type="caution">
    <text evidence="3">The sequence shown here is derived from an EMBL/GenBank/DDBJ whole genome shotgun (WGS) entry which is preliminary data.</text>
</comment>
<dbReference type="InterPro" id="IPR002575">
    <property type="entry name" value="Aminoglycoside_PTrfase"/>
</dbReference>
<name>A0ABS7S4Q4_9MICO</name>